<gene>
    <name evidence="3" type="ORF">MSPICULIGERA_LOCUS9483</name>
</gene>
<keyword evidence="2" id="KW-0472">Membrane</keyword>
<dbReference type="Proteomes" id="UP001177023">
    <property type="component" value="Unassembled WGS sequence"/>
</dbReference>
<feature type="region of interest" description="Disordered" evidence="1">
    <location>
        <begin position="1"/>
        <end position="58"/>
    </location>
</feature>
<feature type="non-terminal residue" evidence="3">
    <location>
        <position position="1"/>
    </location>
</feature>
<proteinExistence type="predicted"/>
<feature type="compositionally biased region" description="Polar residues" evidence="1">
    <location>
        <begin position="1"/>
        <end position="10"/>
    </location>
</feature>
<dbReference type="EMBL" id="CATQJA010002530">
    <property type="protein sequence ID" value="CAJ0571058.1"/>
    <property type="molecule type" value="Genomic_DNA"/>
</dbReference>
<evidence type="ECO:0000256" key="2">
    <source>
        <dbReference type="SAM" id="Phobius"/>
    </source>
</evidence>
<accession>A0AA36CL24</accession>
<organism evidence="3 4">
    <name type="scientific">Mesorhabditis spiculigera</name>
    <dbReference type="NCBI Taxonomy" id="96644"/>
    <lineage>
        <taxon>Eukaryota</taxon>
        <taxon>Metazoa</taxon>
        <taxon>Ecdysozoa</taxon>
        <taxon>Nematoda</taxon>
        <taxon>Chromadorea</taxon>
        <taxon>Rhabditida</taxon>
        <taxon>Rhabditina</taxon>
        <taxon>Rhabditomorpha</taxon>
        <taxon>Rhabditoidea</taxon>
        <taxon>Rhabditidae</taxon>
        <taxon>Mesorhabditinae</taxon>
        <taxon>Mesorhabditis</taxon>
    </lineage>
</organism>
<comment type="caution">
    <text evidence="3">The sequence shown here is derived from an EMBL/GenBank/DDBJ whole genome shotgun (WGS) entry which is preliminary data.</text>
</comment>
<evidence type="ECO:0000313" key="4">
    <source>
        <dbReference type="Proteomes" id="UP001177023"/>
    </source>
</evidence>
<evidence type="ECO:0000256" key="1">
    <source>
        <dbReference type="SAM" id="MobiDB-lite"/>
    </source>
</evidence>
<keyword evidence="2" id="KW-0812">Transmembrane</keyword>
<reference evidence="3" key="1">
    <citation type="submission" date="2023-06" db="EMBL/GenBank/DDBJ databases">
        <authorList>
            <person name="Delattre M."/>
        </authorList>
    </citation>
    <scope>NUCLEOTIDE SEQUENCE</scope>
    <source>
        <strain evidence="3">AF72</strain>
    </source>
</reference>
<feature type="transmembrane region" description="Helical" evidence="2">
    <location>
        <begin position="66"/>
        <end position="84"/>
    </location>
</feature>
<dbReference type="AlphaFoldDB" id="A0AA36CL24"/>
<evidence type="ECO:0000313" key="3">
    <source>
        <dbReference type="EMBL" id="CAJ0571058.1"/>
    </source>
</evidence>
<protein>
    <submittedName>
        <fullName evidence="3">Uncharacterized protein</fullName>
    </submittedName>
</protein>
<keyword evidence="2" id="KW-1133">Transmembrane helix</keyword>
<feature type="compositionally biased region" description="Polar residues" evidence="1">
    <location>
        <begin position="33"/>
        <end position="42"/>
    </location>
</feature>
<name>A0AA36CL24_9BILA</name>
<sequence length="139" mass="14949">MARDSVSNIYDATAEGSEDEQQSVEFAAGQGRPLTSKSTAELPSSRIKSMPSSSGTSRTPNLAQNFAFYFLPCIIAILLQASMASSRRAAARAPSIGGITSFLTPRSMGLSPSRRRDGACLDEWRPFGRFLDIDDKPIG</sequence>
<keyword evidence="4" id="KW-1185">Reference proteome</keyword>
<feature type="compositionally biased region" description="Low complexity" evidence="1">
    <location>
        <begin position="44"/>
        <end position="54"/>
    </location>
</feature>